<dbReference type="Gene3D" id="3.30.200.20">
    <property type="entry name" value="Phosphorylase Kinase, domain 1"/>
    <property type="match status" value="1"/>
</dbReference>
<evidence type="ECO:0000256" key="7">
    <source>
        <dbReference type="PROSITE-ProRule" id="PRU10141"/>
    </source>
</evidence>
<evidence type="ECO:0000256" key="4">
    <source>
        <dbReference type="ARBA" id="ARBA00022741"/>
    </source>
</evidence>
<feature type="region of interest" description="Disordered" evidence="8">
    <location>
        <begin position="551"/>
        <end position="572"/>
    </location>
</feature>
<dbReference type="GO" id="GO:0004674">
    <property type="term" value="F:protein serine/threonine kinase activity"/>
    <property type="evidence" value="ECO:0007669"/>
    <property type="project" value="UniProtKB-KW"/>
</dbReference>
<evidence type="ECO:0000313" key="12">
    <source>
        <dbReference type="Proteomes" id="UP000473014"/>
    </source>
</evidence>
<evidence type="ECO:0000256" key="1">
    <source>
        <dbReference type="ARBA" id="ARBA00012513"/>
    </source>
</evidence>
<keyword evidence="4 7" id="KW-0547">Nucleotide-binding</keyword>
<keyword evidence="6 7" id="KW-0067">ATP-binding</keyword>
<dbReference type="Pfam" id="PF00069">
    <property type="entry name" value="Pkinase"/>
    <property type="match status" value="1"/>
</dbReference>
<gene>
    <name evidence="11" type="ORF">F0L17_18370</name>
</gene>
<keyword evidence="5 11" id="KW-0418">Kinase</keyword>
<keyword evidence="2" id="KW-0723">Serine/threonine-protein kinase</keyword>
<feature type="transmembrane region" description="Helical" evidence="9">
    <location>
        <begin position="295"/>
        <end position="317"/>
    </location>
</feature>
<feature type="binding site" evidence="7">
    <location>
        <position position="43"/>
    </location>
    <ligand>
        <name>ATP</name>
        <dbReference type="ChEBI" id="CHEBI:30616"/>
    </ligand>
</feature>
<keyword evidence="9" id="KW-0812">Transmembrane</keyword>
<evidence type="ECO:0000256" key="2">
    <source>
        <dbReference type="ARBA" id="ARBA00022527"/>
    </source>
</evidence>
<keyword evidence="12" id="KW-1185">Reference proteome</keyword>
<evidence type="ECO:0000256" key="8">
    <source>
        <dbReference type="SAM" id="MobiDB-lite"/>
    </source>
</evidence>
<dbReference type="AlphaFoldDB" id="A0A6G2BFZ6"/>
<evidence type="ECO:0000256" key="5">
    <source>
        <dbReference type="ARBA" id="ARBA00022777"/>
    </source>
</evidence>
<dbReference type="InterPro" id="IPR017441">
    <property type="entry name" value="Protein_kinase_ATP_BS"/>
</dbReference>
<comment type="caution">
    <text evidence="11">The sequence shown here is derived from an EMBL/GenBank/DDBJ whole genome shotgun (WGS) entry which is preliminary data.</text>
</comment>
<keyword evidence="9" id="KW-1133">Transmembrane helix</keyword>
<evidence type="ECO:0000256" key="9">
    <source>
        <dbReference type="SAM" id="Phobius"/>
    </source>
</evidence>
<dbReference type="PANTHER" id="PTHR43289:SF6">
    <property type="entry name" value="SERINE_THREONINE-PROTEIN KINASE NEKL-3"/>
    <property type="match status" value="1"/>
</dbReference>
<dbReference type="SUPFAM" id="SSF56112">
    <property type="entry name" value="Protein kinase-like (PK-like)"/>
    <property type="match status" value="1"/>
</dbReference>
<dbReference type="PROSITE" id="PS50011">
    <property type="entry name" value="PROTEIN_KINASE_DOM"/>
    <property type="match status" value="1"/>
</dbReference>
<protein>
    <recommendedName>
        <fullName evidence="1">non-specific serine/threonine protein kinase</fullName>
        <ecNumber evidence="1">2.7.11.1</ecNumber>
    </recommendedName>
</protein>
<reference evidence="11 12" key="1">
    <citation type="submission" date="2019-11" db="EMBL/GenBank/DDBJ databases">
        <authorList>
            <person name="Yuan L."/>
        </authorList>
    </citation>
    <scope>NUCLEOTIDE SEQUENCE [LARGE SCALE GENOMIC DNA]</scope>
    <source>
        <strain evidence="11 12">TRM43335</strain>
    </source>
</reference>
<dbReference type="Gene3D" id="2.110.10.10">
    <property type="entry name" value="Hemopexin-like domain"/>
    <property type="match status" value="2"/>
</dbReference>
<dbReference type="RefSeq" id="WP_155071934.1">
    <property type="nucleotide sequence ID" value="NZ_WIXO01000001.1"/>
</dbReference>
<dbReference type="InterPro" id="IPR018487">
    <property type="entry name" value="Hemopexin-like_repeat"/>
</dbReference>
<feature type="domain" description="Protein kinase" evidence="10">
    <location>
        <begin position="14"/>
        <end position="269"/>
    </location>
</feature>
<keyword evidence="3" id="KW-0808">Transferase</keyword>
<name>A0A6G2BFZ6_9ACTN</name>
<dbReference type="PANTHER" id="PTHR43289">
    <property type="entry name" value="MITOGEN-ACTIVATED PROTEIN KINASE KINASE KINASE 20-RELATED"/>
    <property type="match status" value="1"/>
</dbReference>
<dbReference type="Proteomes" id="UP000473014">
    <property type="component" value="Unassembled WGS sequence"/>
</dbReference>
<dbReference type="InterPro" id="IPR000719">
    <property type="entry name" value="Prot_kinase_dom"/>
</dbReference>
<evidence type="ECO:0000256" key="6">
    <source>
        <dbReference type="ARBA" id="ARBA00022840"/>
    </source>
</evidence>
<organism evidence="11 12">
    <name type="scientific">Streptomyces taklimakanensis</name>
    <dbReference type="NCBI Taxonomy" id="2569853"/>
    <lineage>
        <taxon>Bacteria</taxon>
        <taxon>Bacillati</taxon>
        <taxon>Actinomycetota</taxon>
        <taxon>Actinomycetes</taxon>
        <taxon>Kitasatosporales</taxon>
        <taxon>Streptomycetaceae</taxon>
        <taxon>Streptomyces</taxon>
    </lineage>
</organism>
<sequence length="572" mass="60860">MIDSVGGRVVADRYVLADRLGSGGMGTVWRAWDHLLQRTVAVKELHAIGGGYEQQAAMRRVLSEARAIARVTHAHVIDIYDLVEFDGGLWIVMELVPGGSLSERVRVSGLLSPVETARVGLEILSALEAVHAAGALHRDVKPANVLLRADGSSVLTDFGIAALSGHTGLTGTGGVVGSAEYMAPERLRDQPAGPASDLFSLGVTLCFLASGQTPFARGDLTATSFAVAFEPPSVHVQGPLGDVIEQLLDKDPAKRPSGAQLADALRSIVDGAPRAVQATLRQPVPPTRANRRRTAITGAIAVVVLLTGAGVTAYVAGDDPGSGSSHRTGQASTGAHAGLRVDSVAPVPGVRGRFWVFSGSEYMVVETGADPASARRVSGPAPIAQWRRTFGGLDRFTNKIDAVLPVPGDDHRFWVFSGDQYLLVHIAGDRSGKGRLQEPRPLTDWSNSIGEAPGFSHRVDAVMPVPGVRGRFWVFSGSEYMVVETGADPASARRVSGPAPIAQWRRTFGGLDRFTNKIDAVLPVPGDDHRFWVFSGDQYLLVHIAGDRSGKGRLQEPRPLTDWPSLKPLRTD</sequence>
<dbReference type="Gene3D" id="1.10.510.10">
    <property type="entry name" value="Transferase(Phosphotransferase) domain 1"/>
    <property type="match status" value="1"/>
</dbReference>
<dbReference type="SMART" id="SM00120">
    <property type="entry name" value="HX"/>
    <property type="match status" value="4"/>
</dbReference>
<dbReference type="OrthoDB" id="9762169at2"/>
<evidence type="ECO:0000256" key="3">
    <source>
        <dbReference type="ARBA" id="ARBA00022679"/>
    </source>
</evidence>
<dbReference type="InterPro" id="IPR036375">
    <property type="entry name" value="Hemopexin-like_dom_sf"/>
</dbReference>
<dbReference type="SUPFAM" id="SSF50923">
    <property type="entry name" value="Hemopexin-like domain"/>
    <property type="match status" value="1"/>
</dbReference>
<dbReference type="SMART" id="SM00220">
    <property type="entry name" value="S_TKc"/>
    <property type="match status" value="1"/>
</dbReference>
<accession>A0A6G2BFZ6</accession>
<dbReference type="GO" id="GO:0005524">
    <property type="term" value="F:ATP binding"/>
    <property type="evidence" value="ECO:0007669"/>
    <property type="project" value="UniProtKB-UniRule"/>
</dbReference>
<dbReference type="CDD" id="cd14014">
    <property type="entry name" value="STKc_PknB_like"/>
    <property type="match status" value="1"/>
</dbReference>
<evidence type="ECO:0000313" key="11">
    <source>
        <dbReference type="EMBL" id="MTE21046.1"/>
    </source>
</evidence>
<keyword evidence="9" id="KW-0472">Membrane</keyword>
<dbReference type="EC" id="2.7.11.1" evidence="1"/>
<dbReference type="PROSITE" id="PS00107">
    <property type="entry name" value="PROTEIN_KINASE_ATP"/>
    <property type="match status" value="1"/>
</dbReference>
<evidence type="ECO:0000259" key="10">
    <source>
        <dbReference type="PROSITE" id="PS50011"/>
    </source>
</evidence>
<dbReference type="EMBL" id="WIXO01000001">
    <property type="protein sequence ID" value="MTE21046.1"/>
    <property type="molecule type" value="Genomic_DNA"/>
</dbReference>
<proteinExistence type="predicted"/>
<dbReference type="InterPro" id="IPR011009">
    <property type="entry name" value="Kinase-like_dom_sf"/>
</dbReference>